<evidence type="ECO:0000313" key="2">
    <source>
        <dbReference type="Proteomes" id="UP000013270"/>
    </source>
</evidence>
<dbReference type="Proteomes" id="UP000013270">
    <property type="component" value="Unassembled WGS sequence"/>
</dbReference>
<sequence length="170" mass="18817">MGLSHMNKYLTALVGMFLFQSAFADSYVFGGRAHFSGSLVNPSCLFAQESHSKLVENRETESDLELSVSNCSSTVYYNLAIALKDANNRHLISDSLALPEQAFYLMPGMNLHHSNVYQRSAISQVAYEVTNTAQEPELTNIDETVVLPLSKLNGQSTENSKNILISVFYP</sequence>
<dbReference type="AlphaFoldDB" id="N8YVI9"/>
<dbReference type="HOGENOM" id="CLU_1640124_0_0_6"/>
<protein>
    <submittedName>
        <fullName evidence="1">Uncharacterized protein</fullName>
    </submittedName>
</protein>
<organism evidence="1 2">
    <name type="scientific">Acinetobacter bereziniae NIPH 3</name>
    <dbReference type="NCBI Taxonomy" id="1217651"/>
    <lineage>
        <taxon>Bacteria</taxon>
        <taxon>Pseudomonadati</taxon>
        <taxon>Pseudomonadota</taxon>
        <taxon>Gammaproteobacteria</taxon>
        <taxon>Moraxellales</taxon>
        <taxon>Moraxellaceae</taxon>
        <taxon>Acinetobacter</taxon>
    </lineage>
</organism>
<reference evidence="1 2" key="1">
    <citation type="submission" date="2013-02" db="EMBL/GenBank/DDBJ databases">
        <title>The Genome Sequence of Acinetobacter bereziniae NIPH 3.</title>
        <authorList>
            <consortium name="The Broad Institute Genome Sequencing Platform"/>
            <consortium name="The Broad Institute Genome Sequencing Center for Infectious Disease"/>
            <person name="Cerqueira G."/>
            <person name="Feldgarden M."/>
            <person name="Courvalin P."/>
            <person name="Perichon B."/>
            <person name="Grillot-Courvalin C."/>
            <person name="Clermont D."/>
            <person name="Rocha E."/>
            <person name="Yoon E.-J."/>
            <person name="Nemec A."/>
            <person name="Walker B."/>
            <person name="Young S.K."/>
            <person name="Zeng Q."/>
            <person name="Gargeya S."/>
            <person name="Fitzgerald M."/>
            <person name="Haas B."/>
            <person name="Abouelleil A."/>
            <person name="Alvarado L."/>
            <person name="Arachchi H.M."/>
            <person name="Berlin A.M."/>
            <person name="Chapman S.B."/>
            <person name="Dewar J."/>
            <person name="Goldberg J."/>
            <person name="Griggs A."/>
            <person name="Gujja S."/>
            <person name="Hansen M."/>
            <person name="Howarth C."/>
            <person name="Imamovic A."/>
            <person name="Larimer J."/>
            <person name="McCowan C."/>
            <person name="Murphy C."/>
            <person name="Neiman D."/>
            <person name="Pearson M."/>
            <person name="Priest M."/>
            <person name="Roberts A."/>
            <person name="Saif S."/>
            <person name="Shea T."/>
            <person name="Sisk P."/>
            <person name="Sykes S."/>
            <person name="Wortman J."/>
            <person name="Nusbaum C."/>
            <person name="Birren B."/>
        </authorList>
    </citation>
    <scope>NUCLEOTIDE SEQUENCE [LARGE SCALE GENOMIC DNA]</scope>
    <source>
        <strain evidence="1 2">NIPH 3</strain>
    </source>
</reference>
<dbReference type="EMBL" id="APPK01000011">
    <property type="protein sequence ID" value="ENV23538.1"/>
    <property type="molecule type" value="Genomic_DNA"/>
</dbReference>
<accession>N8YVI9</accession>
<name>N8YVI9_ACIBZ</name>
<proteinExistence type="predicted"/>
<evidence type="ECO:0000313" key="1">
    <source>
        <dbReference type="EMBL" id="ENV23538.1"/>
    </source>
</evidence>
<gene>
    <name evidence="1" type="ORF">F963_00264</name>
</gene>
<dbReference type="PATRIC" id="fig|1217651.3.peg.246"/>
<comment type="caution">
    <text evidence="1">The sequence shown here is derived from an EMBL/GenBank/DDBJ whole genome shotgun (WGS) entry which is preliminary data.</text>
</comment>